<dbReference type="InterPro" id="IPR017441">
    <property type="entry name" value="Protein_kinase_ATP_BS"/>
</dbReference>
<dbReference type="InterPro" id="IPR018097">
    <property type="entry name" value="EGF_Ca-bd_CS"/>
</dbReference>
<evidence type="ECO:0000256" key="8">
    <source>
        <dbReference type="ARBA" id="ARBA00022777"/>
    </source>
</evidence>
<evidence type="ECO:0000256" key="15">
    <source>
        <dbReference type="PROSITE-ProRule" id="PRU10141"/>
    </source>
</evidence>
<evidence type="ECO:0000256" key="10">
    <source>
        <dbReference type="ARBA" id="ARBA00023157"/>
    </source>
</evidence>
<comment type="caution">
    <text evidence="14">Lacks conserved residue(s) required for the propagation of feature annotation.</text>
</comment>
<comment type="subcellular location">
    <subcellularLocation>
        <location evidence="1">Membrane</location>
        <topology evidence="1">Single-pass type I membrane protein</topology>
    </subcellularLocation>
</comment>
<dbReference type="Pfam" id="PF07645">
    <property type="entry name" value="EGF_CA"/>
    <property type="match status" value="1"/>
</dbReference>
<keyword evidence="4" id="KW-0808">Transferase</keyword>
<dbReference type="InterPro" id="IPR045274">
    <property type="entry name" value="WAK-like"/>
</dbReference>
<evidence type="ECO:0000256" key="7">
    <source>
        <dbReference type="ARBA" id="ARBA00022741"/>
    </source>
</evidence>
<dbReference type="InterPro" id="IPR000742">
    <property type="entry name" value="EGF"/>
</dbReference>
<feature type="chain" id="PRO_5013349779" description="Protein kinase domain-containing protein" evidence="17">
    <location>
        <begin position="25"/>
        <end position="741"/>
    </location>
</feature>
<dbReference type="InterPro" id="IPR009030">
    <property type="entry name" value="Growth_fac_rcpt_cys_sf"/>
</dbReference>
<dbReference type="InterPro" id="IPR000719">
    <property type="entry name" value="Prot_kinase_dom"/>
</dbReference>
<evidence type="ECO:0000256" key="4">
    <source>
        <dbReference type="ARBA" id="ARBA00022679"/>
    </source>
</evidence>
<dbReference type="Gene3D" id="2.10.25.10">
    <property type="entry name" value="Laminin"/>
    <property type="match status" value="2"/>
</dbReference>
<dbReference type="CDD" id="cd00054">
    <property type="entry name" value="EGF_CA"/>
    <property type="match status" value="1"/>
</dbReference>
<dbReference type="PANTHER" id="PTHR27005">
    <property type="entry name" value="WALL-ASSOCIATED RECEPTOR KINASE-LIKE 21"/>
    <property type="match status" value="1"/>
</dbReference>
<keyword evidence="3 14" id="KW-0245">EGF-like domain</keyword>
<evidence type="ECO:0000259" key="19">
    <source>
        <dbReference type="PROSITE" id="PS50026"/>
    </source>
</evidence>
<reference evidence="20 21" key="1">
    <citation type="journal article" date="2013" name="Nat. Genet.">
        <title>The high-quality draft genome of peach (Prunus persica) identifies unique patterns of genetic diversity, domestication and genome evolution.</title>
        <authorList>
            <consortium name="International Peach Genome Initiative"/>
            <person name="Verde I."/>
            <person name="Abbott A.G."/>
            <person name="Scalabrin S."/>
            <person name="Jung S."/>
            <person name="Shu S."/>
            <person name="Marroni F."/>
            <person name="Zhebentyayeva T."/>
            <person name="Dettori M.T."/>
            <person name="Grimwood J."/>
            <person name="Cattonaro F."/>
            <person name="Zuccolo A."/>
            <person name="Rossini L."/>
            <person name="Jenkins J."/>
            <person name="Vendramin E."/>
            <person name="Meisel L.A."/>
            <person name="Decroocq V."/>
            <person name="Sosinski B."/>
            <person name="Prochnik S."/>
            <person name="Mitros T."/>
            <person name="Policriti A."/>
            <person name="Cipriani G."/>
            <person name="Dondini L."/>
            <person name="Ficklin S."/>
            <person name="Goodstein D.M."/>
            <person name="Xuan P."/>
            <person name="Del Fabbro C."/>
            <person name="Aramini V."/>
            <person name="Copetti D."/>
            <person name="Gonzalez S."/>
            <person name="Horner D.S."/>
            <person name="Falchi R."/>
            <person name="Lucas S."/>
            <person name="Mica E."/>
            <person name="Maldonado J."/>
            <person name="Lazzari B."/>
            <person name="Bielenberg D."/>
            <person name="Pirona R."/>
            <person name="Miculan M."/>
            <person name="Barakat A."/>
            <person name="Testolin R."/>
            <person name="Stella A."/>
            <person name="Tartarini S."/>
            <person name="Tonutti P."/>
            <person name="Arus P."/>
            <person name="Orellana A."/>
            <person name="Wells C."/>
            <person name="Main D."/>
            <person name="Vizzotto G."/>
            <person name="Silva H."/>
            <person name="Salamini F."/>
            <person name="Schmutz J."/>
            <person name="Morgante M."/>
            <person name="Rokhsar D.S."/>
        </authorList>
    </citation>
    <scope>NUCLEOTIDE SEQUENCE [LARGE SCALE GENOMIC DNA]</scope>
    <source>
        <strain evidence="21">cv. Nemared</strain>
    </source>
</reference>
<comment type="catalytic activity">
    <reaction evidence="12">
        <text>L-seryl-[protein] + ATP = O-phospho-L-seryl-[protein] + ADP + H(+)</text>
        <dbReference type="Rhea" id="RHEA:17989"/>
        <dbReference type="Rhea" id="RHEA-COMP:9863"/>
        <dbReference type="Rhea" id="RHEA-COMP:11604"/>
        <dbReference type="ChEBI" id="CHEBI:15378"/>
        <dbReference type="ChEBI" id="CHEBI:29999"/>
        <dbReference type="ChEBI" id="CHEBI:30616"/>
        <dbReference type="ChEBI" id="CHEBI:83421"/>
        <dbReference type="ChEBI" id="CHEBI:456216"/>
    </reaction>
</comment>
<dbReference type="InterPro" id="IPR011009">
    <property type="entry name" value="Kinase-like_dom_sf"/>
</dbReference>
<dbReference type="InterPro" id="IPR049883">
    <property type="entry name" value="NOTCH1_EGF-like"/>
</dbReference>
<dbReference type="Pfam" id="PF07714">
    <property type="entry name" value="PK_Tyr_Ser-Thr"/>
    <property type="match status" value="1"/>
</dbReference>
<accession>A0A251PLA2</accession>
<dbReference type="Gramene" id="ONI11215">
    <property type="protein sequence ID" value="ONI11215"/>
    <property type="gene ID" value="PRUPE_4G092700"/>
</dbReference>
<dbReference type="Proteomes" id="UP000006882">
    <property type="component" value="Chromosome G4"/>
</dbReference>
<evidence type="ECO:0000256" key="1">
    <source>
        <dbReference type="ARBA" id="ARBA00004479"/>
    </source>
</evidence>
<dbReference type="eggNOG" id="ENOG502QQPF">
    <property type="taxonomic scope" value="Eukaryota"/>
</dbReference>
<dbReference type="InterPro" id="IPR001881">
    <property type="entry name" value="EGF-like_Ca-bd_dom"/>
</dbReference>
<organism evidence="20 21">
    <name type="scientific">Prunus persica</name>
    <name type="common">Peach</name>
    <name type="synonym">Amygdalus persica</name>
    <dbReference type="NCBI Taxonomy" id="3760"/>
    <lineage>
        <taxon>Eukaryota</taxon>
        <taxon>Viridiplantae</taxon>
        <taxon>Streptophyta</taxon>
        <taxon>Embryophyta</taxon>
        <taxon>Tracheophyta</taxon>
        <taxon>Spermatophyta</taxon>
        <taxon>Magnoliopsida</taxon>
        <taxon>eudicotyledons</taxon>
        <taxon>Gunneridae</taxon>
        <taxon>Pentapetalae</taxon>
        <taxon>rosids</taxon>
        <taxon>fabids</taxon>
        <taxon>Rosales</taxon>
        <taxon>Rosaceae</taxon>
        <taxon>Amygdaloideae</taxon>
        <taxon>Amygdaleae</taxon>
        <taxon>Prunus</taxon>
    </lineage>
</organism>
<dbReference type="SUPFAM" id="SSF57184">
    <property type="entry name" value="Growth factor receptor domain"/>
    <property type="match status" value="1"/>
</dbReference>
<dbReference type="GO" id="GO:0005509">
    <property type="term" value="F:calcium ion binding"/>
    <property type="evidence" value="ECO:0007669"/>
    <property type="project" value="InterPro"/>
</dbReference>
<dbReference type="GO" id="GO:0030247">
    <property type="term" value="F:polysaccharide binding"/>
    <property type="evidence" value="ECO:0007669"/>
    <property type="project" value="InterPro"/>
</dbReference>
<evidence type="ECO:0000256" key="2">
    <source>
        <dbReference type="ARBA" id="ARBA00022527"/>
    </source>
</evidence>
<feature type="compositionally biased region" description="Low complexity" evidence="16">
    <location>
        <begin position="730"/>
        <end position="741"/>
    </location>
</feature>
<evidence type="ECO:0000256" key="3">
    <source>
        <dbReference type="ARBA" id="ARBA00022536"/>
    </source>
</evidence>
<dbReference type="PROSITE" id="PS01187">
    <property type="entry name" value="EGF_CA"/>
    <property type="match status" value="1"/>
</dbReference>
<evidence type="ECO:0000259" key="18">
    <source>
        <dbReference type="PROSITE" id="PS50011"/>
    </source>
</evidence>
<dbReference type="OrthoDB" id="4062651at2759"/>
<keyword evidence="5 17" id="KW-0732">Signal</keyword>
<keyword evidence="2" id="KW-0723">Serine/threonine-protein kinase</keyword>
<dbReference type="InterPro" id="IPR008271">
    <property type="entry name" value="Ser/Thr_kinase_AS"/>
</dbReference>
<keyword evidence="10 14" id="KW-1015">Disulfide bond</keyword>
<keyword evidence="11" id="KW-0325">Glycoprotein</keyword>
<keyword evidence="9 15" id="KW-0067">ATP-binding</keyword>
<feature type="domain" description="Protein kinase" evidence="18">
    <location>
        <begin position="432"/>
        <end position="702"/>
    </location>
</feature>
<feature type="domain" description="EGF-like" evidence="19">
    <location>
        <begin position="315"/>
        <end position="353"/>
    </location>
</feature>
<feature type="binding site" evidence="15">
    <location>
        <position position="460"/>
    </location>
    <ligand>
        <name>ATP</name>
        <dbReference type="ChEBI" id="CHEBI:30616"/>
    </ligand>
</feature>
<keyword evidence="7 15" id="KW-0547">Nucleotide-binding</keyword>
<dbReference type="EMBL" id="CM007654">
    <property type="protein sequence ID" value="ONI11215.1"/>
    <property type="molecule type" value="Genomic_DNA"/>
</dbReference>
<dbReference type="PROSITE" id="PS01186">
    <property type="entry name" value="EGF_2"/>
    <property type="match status" value="1"/>
</dbReference>
<dbReference type="SMART" id="SM00220">
    <property type="entry name" value="S_TKc"/>
    <property type="match status" value="1"/>
</dbReference>
<dbReference type="PROSITE" id="PS50026">
    <property type="entry name" value="EGF_3"/>
    <property type="match status" value="1"/>
</dbReference>
<comment type="catalytic activity">
    <reaction evidence="13">
        <text>L-threonyl-[protein] + ATP = O-phospho-L-threonyl-[protein] + ADP + H(+)</text>
        <dbReference type="Rhea" id="RHEA:46608"/>
        <dbReference type="Rhea" id="RHEA-COMP:11060"/>
        <dbReference type="Rhea" id="RHEA-COMP:11605"/>
        <dbReference type="ChEBI" id="CHEBI:15378"/>
        <dbReference type="ChEBI" id="CHEBI:30013"/>
        <dbReference type="ChEBI" id="CHEBI:30616"/>
        <dbReference type="ChEBI" id="CHEBI:61977"/>
        <dbReference type="ChEBI" id="CHEBI:456216"/>
    </reaction>
</comment>
<dbReference type="SMART" id="SM00181">
    <property type="entry name" value="EGF"/>
    <property type="match status" value="2"/>
</dbReference>
<evidence type="ECO:0000256" key="6">
    <source>
        <dbReference type="ARBA" id="ARBA00022737"/>
    </source>
</evidence>
<dbReference type="AlphaFoldDB" id="A0A251PLA2"/>
<dbReference type="Pfam" id="PF13947">
    <property type="entry name" value="GUB_WAK_bind"/>
    <property type="match status" value="1"/>
</dbReference>
<name>A0A251PLA2_PRUPE</name>
<gene>
    <name evidence="20" type="ORF">PRUPE_4G092700</name>
</gene>
<dbReference type="InterPro" id="IPR025287">
    <property type="entry name" value="WAK_GUB"/>
</dbReference>
<dbReference type="InterPro" id="IPR001245">
    <property type="entry name" value="Ser-Thr/Tyr_kinase_cat_dom"/>
</dbReference>
<dbReference type="SMR" id="A0A251PLA2"/>
<dbReference type="PANTHER" id="PTHR27005:SF468">
    <property type="entry name" value="OS01G0310500 PROTEIN"/>
    <property type="match status" value="1"/>
</dbReference>
<sequence>MAFQYGMLMRLSIMLLAVLVPAATSVVATTRASARQGGEEDETAMARPGCKPKCGNVTIPYPFGIGAGCYSRPEFNITCIESNNNEPTLPRLMKSRIFVANISLEEGELHILQLVNRDCYDKQGIPLPKEDQSSGGLRVYNPYTISGEKNRFFVVGCDTYAYLFGGRDDQRYTTGCVSICRKKIGGYAIDKNESCSGMGCCETKIPPGLNNLTLRVESYQKHRYVWDFNPCGFAFVVKHGYFTFNTTSFQQLRNTSRLPLVLVWQVKEESCELASQNHDTFACKGNTTCHNWSMGYICRCRKGFEGNPYLYGCQDINECASNPCKNGQCTNLQGNYSCSCDRGYRNQDQITCIEVPSETSLKISLGVSLSFSVLLVAIFWIYRKRRKSHVEKLKQKYFDANGGALLEKKMASLGKTARFFTENDVQATTNNYDKVKKVGEGRYGIVYKGILDKQVVAIKKSTVSAPIDPNQNTDPVDQKQITAAHNQFVKEMTALYQINHTHVVRLIGCCLETPTPILVYEFMCKGTLYENIHDKNGKKPSPPLTLAQRLRIAAETADALAYLHHSAVTRFIHRDVKTANILLDKNLTAKLSGFGASTLVLEDENETSILASEKEKGDDVYSFGLVLVELLTGLKAEEKEVKLFVRSVEGSTLRQTLDEEILEKCSDEVIKKAAELTIKCLNSRGEERLSMKDVLGELQKLLGTMPQHPSGGEEDDISPSPKDTGNLVGSSSAESAEAACK</sequence>
<evidence type="ECO:0000256" key="13">
    <source>
        <dbReference type="ARBA" id="ARBA00047951"/>
    </source>
</evidence>
<dbReference type="GO" id="GO:0007166">
    <property type="term" value="P:cell surface receptor signaling pathway"/>
    <property type="evidence" value="ECO:0000318"/>
    <property type="project" value="GO_Central"/>
</dbReference>
<dbReference type="Gene3D" id="3.30.200.20">
    <property type="entry name" value="Phosphorylase Kinase, domain 1"/>
    <property type="match status" value="1"/>
</dbReference>
<dbReference type="InterPro" id="IPR000152">
    <property type="entry name" value="EGF-type_Asp/Asn_hydroxyl_site"/>
</dbReference>
<evidence type="ECO:0000256" key="17">
    <source>
        <dbReference type="SAM" id="SignalP"/>
    </source>
</evidence>
<feature type="disulfide bond" evidence="14">
    <location>
        <begin position="319"/>
        <end position="329"/>
    </location>
</feature>
<evidence type="ECO:0000256" key="9">
    <source>
        <dbReference type="ARBA" id="ARBA00022840"/>
    </source>
</evidence>
<proteinExistence type="predicted"/>
<evidence type="ECO:0000256" key="14">
    <source>
        <dbReference type="PROSITE-ProRule" id="PRU00076"/>
    </source>
</evidence>
<evidence type="ECO:0000256" key="12">
    <source>
        <dbReference type="ARBA" id="ARBA00047558"/>
    </source>
</evidence>
<keyword evidence="6" id="KW-0677">Repeat</keyword>
<dbReference type="PROSITE" id="PS00107">
    <property type="entry name" value="PROTEIN_KINASE_ATP"/>
    <property type="match status" value="1"/>
</dbReference>
<evidence type="ECO:0000313" key="20">
    <source>
        <dbReference type="EMBL" id="ONI11215.1"/>
    </source>
</evidence>
<dbReference type="SUPFAM" id="SSF56112">
    <property type="entry name" value="Protein kinase-like (PK-like)"/>
    <property type="match status" value="1"/>
</dbReference>
<protein>
    <recommendedName>
        <fullName evidence="22">Protein kinase domain-containing protein</fullName>
    </recommendedName>
</protein>
<dbReference type="PROSITE" id="PS50011">
    <property type="entry name" value="PROTEIN_KINASE_DOM"/>
    <property type="match status" value="1"/>
</dbReference>
<dbReference type="SMART" id="SM00179">
    <property type="entry name" value="EGF_CA"/>
    <property type="match status" value="2"/>
</dbReference>
<evidence type="ECO:0000256" key="16">
    <source>
        <dbReference type="SAM" id="MobiDB-lite"/>
    </source>
</evidence>
<dbReference type="PROSITE" id="PS00108">
    <property type="entry name" value="PROTEIN_KINASE_ST"/>
    <property type="match status" value="1"/>
</dbReference>
<feature type="signal peptide" evidence="17">
    <location>
        <begin position="1"/>
        <end position="24"/>
    </location>
</feature>
<evidence type="ECO:0008006" key="22">
    <source>
        <dbReference type="Google" id="ProtNLM"/>
    </source>
</evidence>
<evidence type="ECO:0000313" key="21">
    <source>
        <dbReference type="Proteomes" id="UP000006882"/>
    </source>
</evidence>
<feature type="region of interest" description="Disordered" evidence="16">
    <location>
        <begin position="703"/>
        <end position="741"/>
    </location>
</feature>
<dbReference type="PROSITE" id="PS00010">
    <property type="entry name" value="ASX_HYDROXYL"/>
    <property type="match status" value="1"/>
</dbReference>
<dbReference type="Gene3D" id="1.10.510.10">
    <property type="entry name" value="Transferase(Phosphotransferase) domain 1"/>
    <property type="match status" value="1"/>
</dbReference>
<keyword evidence="8" id="KW-0418">Kinase</keyword>
<dbReference type="GO" id="GO:0005886">
    <property type="term" value="C:plasma membrane"/>
    <property type="evidence" value="ECO:0000318"/>
    <property type="project" value="GO_Central"/>
</dbReference>
<evidence type="ECO:0000256" key="5">
    <source>
        <dbReference type="ARBA" id="ARBA00022729"/>
    </source>
</evidence>
<dbReference type="GO" id="GO:0004674">
    <property type="term" value="F:protein serine/threonine kinase activity"/>
    <property type="evidence" value="ECO:0007669"/>
    <property type="project" value="UniProtKB-KW"/>
</dbReference>
<evidence type="ECO:0000256" key="11">
    <source>
        <dbReference type="ARBA" id="ARBA00023180"/>
    </source>
</evidence>
<dbReference type="GO" id="GO:0005524">
    <property type="term" value="F:ATP binding"/>
    <property type="evidence" value="ECO:0007669"/>
    <property type="project" value="UniProtKB-UniRule"/>
</dbReference>
<keyword evidence="21" id="KW-1185">Reference proteome</keyword>